<dbReference type="RefSeq" id="WP_146819434.1">
    <property type="nucleotide sequence ID" value="NZ_BJYK01000004.1"/>
</dbReference>
<reference evidence="3 4" key="1">
    <citation type="submission" date="2019-07" db="EMBL/GenBank/DDBJ databases">
        <title>Whole genome shotgun sequence of Actinotalea fermentans NBRC 105374.</title>
        <authorList>
            <person name="Hosoyama A."/>
            <person name="Uohara A."/>
            <person name="Ohji S."/>
            <person name="Ichikawa N."/>
        </authorList>
    </citation>
    <scope>NUCLEOTIDE SEQUENCE [LARGE SCALE GENOMIC DNA]</scope>
    <source>
        <strain evidence="3 4">NBRC 105374</strain>
    </source>
</reference>
<evidence type="ECO:0008006" key="5">
    <source>
        <dbReference type="Google" id="ProtNLM"/>
    </source>
</evidence>
<gene>
    <name evidence="3" type="ORF">AFE02nite_16790</name>
</gene>
<keyword evidence="1" id="KW-0812">Transmembrane</keyword>
<proteinExistence type="predicted"/>
<accession>A0A511YXL7</accession>
<dbReference type="AlphaFoldDB" id="A0A511YXL7"/>
<comment type="caution">
    <text evidence="3">The sequence shown here is derived from an EMBL/GenBank/DDBJ whole genome shotgun (WGS) entry which is preliminary data.</text>
</comment>
<evidence type="ECO:0000313" key="3">
    <source>
        <dbReference type="EMBL" id="GEN79945.1"/>
    </source>
</evidence>
<protein>
    <recommendedName>
        <fullName evidence="5">Gram-positive cocci surface proteins LPxTG domain-containing protein</fullName>
    </recommendedName>
</protein>
<dbReference type="Proteomes" id="UP000321484">
    <property type="component" value="Unassembled WGS sequence"/>
</dbReference>
<keyword evidence="1" id="KW-1133">Transmembrane helix</keyword>
<organism evidence="3 4">
    <name type="scientific">Actinotalea fermentans</name>
    <dbReference type="NCBI Taxonomy" id="43671"/>
    <lineage>
        <taxon>Bacteria</taxon>
        <taxon>Bacillati</taxon>
        <taxon>Actinomycetota</taxon>
        <taxon>Actinomycetes</taxon>
        <taxon>Micrococcales</taxon>
        <taxon>Cellulomonadaceae</taxon>
        <taxon>Actinotalea</taxon>
    </lineage>
</organism>
<feature type="signal peptide" evidence="2">
    <location>
        <begin position="1"/>
        <end position="34"/>
    </location>
</feature>
<dbReference type="EMBL" id="BJYK01000004">
    <property type="protein sequence ID" value="GEN79945.1"/>
    <property type="molecule type" value="Genomic_DNA"/>
</dbReference>
<keyword evidence="2" id="KW-0732">Signal</keyword>
<sequence>MSTAPRLVRRAASMLLVALLCAAGTVVIGTPANATTDSGCPHTTFLDPLGGWIKYDGLTGTTYTYPQKPGYVVAGVCYKASTTTAYVTPTGTITSTVTNDNGEIKEISHASVLYLPRPIPPKPAPHVTEEPFTAQPTCEEPTVLVGVITITTDWVFDRASWTWVPGEPVAVDNRVPVSLTEAELAACQPKPEPVVTIVTFSTQPSCETPSVMLGDVVTTTDWIWDAGTSSWVPGEPVVVDNRVPVSLTEAELAACEPKPEPVVTIVTFSAQPSCESPTVMLGDVVTTTDWIWDAETSSWVPGEPSVVDNRVPAGLTLAQLADCEQPDPSKPDPVVSVLSFTAVPTCAAPSVLLGDVTTTTDWIWDAETETWVPGEPIVTDNRVAAALTPVQLAACAARQVTVVDAVRTVPTATARLAATGSPVLLQTLTGLAFVALGGLALLGRRRLRT</sequence>
<keyword evidence="1" id="KW-0472">Membrane</keyword>
<feature type="chain" id="PRO_5022052464" description="Gram-positive cocci surface proteins LPxTG domain-containing protein" evidence="2">
    <location>
        <begin position="35"/>
        <end position="449"/>
    </location>
</feature>
<evidence type="ECO:0000313" key="4">
    <source>
        <dbReference type="Proteomes" id="UP000321484"/>
    </source>
</evidence>
<dbReference type="OrthoDB" id="3783029at2"/>
<keyword evidence="4" id="KW-1185">Reference proteome</keyword>
<feature type="transmembrane region" description="Helical" evidence="1">
    <location>
        <begin position="423"/>
        <end position="443"/>
    </location>
</feature>
<evidence type="ECO:0000256" key="2">
    <source>
        <dbReference type="SAM" id="SignalP"/>
    </source>
</evidence>
<name>A0A511YXL7_9CELL</name>
<evidence type="ECO:0000256" key="1">
    <source>
        <dbReference type="SAM" id="Phobius"/>
    </source>
</evidence>